<accession>A0A2P2N759</accession>
<organism evidence="1">
    <name type="scientific">Rhizophora mucronata</name>
    <name type="common">Asiatic mangrove</name>
    <dbReference type="NCBI Taxonomy" id="61149"/>
    <lineage>
        <taxon>Eukaryota</taxon>
        <taxon>Viridiplantae</taxon>
        <taxon>Streptophyta</taxon>
        <taxon>Embryophyta</taxon>
        <taxon>Tracheophyta</taxon>
        <taxon>Spermatophyta</taxon>
        <taxon>Magnoliopsida</taxon>
        <taxon>eudicotyledons</taxon>
        <taxon>Gunneridae</taxon>
        <taxon>Pentapetalae</taxon>
        <taxon>rosids</taxon>
        <taxon>fabids</taxon>
        <taxon>Malpighiales</taxon>
        <taxon>Rhizophoraceae</taxon>
        <taxon>Rhizophora</taxon>
    </lineage>
</organism>
<evidence type="ECO:0000313" key="1">
    <source>
        <dbReference type="EMBL" id="MBX38275.1"/>
    </source>
</evidence>
<name>A0A2P2N759_RHIMU</name>
<reference evidence="1" key="1">
    <citation type="submission" date="2018-02" db="EMBL/GenBank/DDBJ databases">
        <title>Rhizophora mucronata_Transcriptome.</title>
        <authorList>
            <person name="Meera S.P."/>
            <person name="Sreeshan A."/>
            <person name="Augustine A."/>
        </authorList>
    </citation>
    <scope>NUCLEOTIDE SEQUENCE</scope>
    <source>
        <tissue evidence="1">Leaf</tissue>
    </source>
</reference>
<protein>
    <submittedName>
        <fullName evidence="1">Uncharacterized protein</fullName>
    </submittedName>
</protein>
<dbReference type="AlphaFoldDB" id="A0A2P2N759"/>
<dbReference type="EMBL" id="GGEC01057791">
    <property type="protein sequence ID" value="MBX38275.1"/>
    <property type="molecule type" value="Transcribed_RNA"/>
</dbReference>
<proteinExistence type="predicted"/>
<sequence>MSHSKSFTVILYSYTPLLDHKA</sequence>